<protein>
    <submittedName>
        <fullName evidence="3">BapA/Bap/LapF family large adhesin</fullName>
    </submittedName>
</protein>
<feature type="region of interest" description="Disordered" evidence="1">
    <location>
        <begin position="503"/>
        <end position="542"/>
    </location>
</feature>
<evidence type="ECO:0000259" key="2">
    <source>
        <dbReference type="Pfam" id="PF17936"/>
    </source>
</evidence>
<feature type="region of interest" description="Disordered" evidence="1">
    <location>
        <begin position="160"/>
        <end position="204"/>
    </location>
</feature>
<accession>A0ABV4AJY3</accession>
<dbReference type="InterPro" id="IPR055014">
    <property type="entry name" value="BapA_Bap-like_C"/>
</dbReference>
<feature type="domain" description="Bacterial Ig" evidence="2">
    <location>
        <begin position="362"/>
        <end position="432"/>
    </location>
</feature>
<feature type="domain" description="Bacterial Ig" evidence="2">
    <location>
        <begin position="691"/>
        <end position="771"/>
    </location>
</feature>
<feature type="region of interest" description="Disordered" evidence="1">
    <location>
        <begin position="1784"/>
        <end position="1823"/>
    </location>
</feature>
<feature type="region of interest" description="Disordered" evidence="1">
    <location>
        <begin position="678"/>
        <end position="699"/>
    </location>
</feature>
<proteinExistence type="predicted"/>
<organism evidence="3 4">
    <name type="scientific">Isoalcanivorax beigongshangi</name>
    <dbReference type="NCBI Taxonomy" id="3238810"/>
    <lineage>
        <taxon>Bacteria</taxon>
        <taxon>Pseudomonadati</taxon>
        <taxon>Pseudomonadota</taxon>
        <taxon>Gammaproteobacteria</taxon>
        <taxon>Oceanospirillales</taxon>
        <taxon>Alcanivoracaceae</taxon>
        <taxon>Isoalcanivorax</taxon>
    </lineage>
</organism>
<dbReference type="EMBL" id="JBGCUO010000002">
    <property type="protein sequence ID" value="MEY1662935.1"/>
    <property type="molecule type" value="Genomic_DNA"/>
</dbReference>
<dbReference type="Pfam" id="PF17963">
    <property type="entry name" value="Big_9"/>
    <property type="match status" value="1"/>
</dbReference>
<feature type="region of interest" description="Disordered" evidence="1">
    <location>
        <begin position="762"/>
        <end position="781"/>
    </location>
</feature>
<feature type="domain" description="Bacterial Ig" evidence="2">
    <location>
        <begin position="520"/>
        <end position="602"/>
    </location>
</feature>
<gene>
    <name evidence="3" type="ORF">AB5I84_12310</name>
</gene>
<feature type="domain" description="Bacterial Ig" evidence="2">
    <location>
        <begin position="945"/>
        <end position="1024"/>
    </location>
</feature>
<feature type="domain" description="Bacterial Ig" evidence="2">
    <location>
        <begin position="775"/>
        <end position="856"/>
    </location>
</feature>
<evidence type="ECO:0000313" key="3">
    <source>
        <dbReference type="EMBL" id="MEY1662935.1"/>
    </source>
</evidence>
<feature type="domain" description="Bacterial Ig" evidence="2">
    <location>
        <begin position="177"/>
        <end position="258"/>
    </location>
</feature>
<feature type="domain" description="Bacterial Ig" evidence="2">
    <location>
        <begin position="261"/>
        <end position="343"/>
    </location>
</feature>
<dbReference type="NCBIfam" id="NF045619">
    <property type="entry name" value="adhes_GNV_Cterm"/>
    <property type="match status" value="2"/>
</dbReference>
<feature type="region of interest" description="Disordered" evidence="1">
    <location>
        <begin position="419"/>
        <end position="469"/>
    </location>
</feature>
<feature type="compositionally biased region" description="Low complexity" evidence="1">
    <location>
        <begin position="1808"/>
        <end position="1823"/>
    </location>
</feature>
<feature type="compositionally biased region" description="Low complexity" evidence="1">
    <location>
        <begin position="513"/>
        <end position="528"/>
    </location>
</feature>
<dbReference type="RefSeq" id="WP_369456205.1">
    <property type="nucleotide sequence ID" value="NZ_JBGCUO010000002.1"/>
</dbReference>
<dbReference type="InterPro" id="IPR041498">
    <property type="entry name" value="Big_6"/>
</dbReference>
<feature type="region of interest" description="Disordered" evidence="1">
    <location>
        <begin position="587"/>
        <end position="610"/>
    </location>
</feature>
<dbReference type="Pfam" id="PF17936">
    <property type="entry name" value="Big_6"/>
    <property type="match status" value="10"/>
</dbReference>
<feature type="region of interest" description="Disordered" evidence="1">
    <location>
        <begin position="927"/>
        <end position="947"/>
    </location>
</feature>
<dbReference type="InterPro" id="IPR010221">
    <property type="entry name" value="VCBS_dom"/>
</dbReference>
<feature type="domain" description="Bacterial Ig" evidence="2">
    <location>
        <begin position="860"/>
        <end position="941"/>
    </location>
</feature>
<dbReference type="Gene3D" id="2.60.40.10">
    <property type="entry name" value="Immunoglobulins"/>
    <property type="match status" value="9"/>
</dbReference>
<dbReference type="NCBIfam" id="TIGR01965">
    <property type="entry name" value="VCBS_repeat"/>
    <property type="match status" value="2"/>
</dbReference>
<feature type="domain" description="Bacterial Ig" evidence="2">
    <location>
        <begin position="436"/>
        <end position="517"/>
    </location>
</feature>
<comment type="caution">
    <text evidence="3">The sequence shown here is derived from an EMBL/GenBank/DDBJ whole genome shotgun (WGS) entry which is preliminary data.</text>
</comment>
<dbReference type="Proteomes" id="UP001562065">
    <property type="component" value="Unassembled WGS sequence"/>
</dbReference>
<dbReference type="InterPro" id="IPR013783">
    <property type="entry name" value="Ig-like_fold"/>
</dbReference>
<keyword evidence="4" id="KW-1185">Reference proteome</keyword>
<feature type="domain" description="Bacterial Ig" evidence="2">
    <location>
        <begin position="606"/>
        <end position="687"/>
    </location>
</feature>
<sequence>MSNPVQVLIQTSNGAQSGHVARPGSGQTVTVPARSGMTVELRDATTQVAPDQVVIRRSGDDLQVFFDETAAQHKQGVPDVVLTDYYALENPPELTGVSEDGKAYAYVPQDGQTESLAAELVDGATSHQSLGYDAAAAGAIIWWPWLLAGLLIAGGVAAGSSSSSSSSKGKPVDTTPPKPAEDVTFSDDGDAITGKGEPGATVDVYDSNGDVIATGTVDADGTFTVPVNPPLTNGETVDVVLTDDAGNSSLPVTAVAPDTTAPDQPTDVTITSTDAESQISGKGEPGAGVTIYGPDGNVLAVGQVNANGTFTIVVQPPLTKGEVIEVVQTDAAGNTSDPRVEVTAPIMATNVKTKAVEQADGSHESVVSGNGKPGADVVVRGADGTELGRGTVGQDGKFEITLSPAQLNGEPLTVQVAPTAPTSVPTDTRAPDITPPAKPDNVDISDDGSSVTGDGEPGTTVVITDGDGNVVGEGTVDDDGHFDVTLDPPLTDGETVDVVLKDDAGNSSDSVQVTAPDTTAPDAPTDVTFSPGGDAVSGKGEPGADVTITDGDGNLLGSGTVDNNGNFTVGINPPLVDGETVDVVLTDDAGNDSDPTTATAPDLTPPDAPTDVLLSDDGDVITGKGEPNTQVSIKDSTGKQIATGTVDADGTFTVPVNPPLTNGETVDVSLVDAADNESPAVPVSANDTTPPAKPTDLKVNDDGTELTGKGEPGASVTVTNAAGDVIGTGNVGTDGKFSVTLAPAQILGQTLDVTLTDAAGNVSEPGQALAPTDGAPPRPTDLDVSADGAELTGKGRPNSDVTVTDADGNVLGTGTVDNNGDFTVTLSPPQTNGETLDVVLSDATGESLPAQVDAPDTTPPEAAEDVEVNADGTRITGTGEPGTTVTVRDQDGTIVATGPVDPNGNFDLELTPPQTNGEQLDVVLTDDAGNDSPDASTVAPDLTPPDPATDLKVSVDGEQLTGKGEPGAAVTVKDADGNEIATGVVDANGDFSIPLDPPQTGGEQLSVELTDDAGNVSDPALVLAHYEISAANNAVTLPVDVVPSSYDGGLSSKTSFVVANLGLGILDLAAVDLGNTLQLEVAEDTVRQITLKAGGGGVSILSFFDLFTYKFNESDGQWHQVRVDSNFLKVYLLGGASNELSMTLEPGKYMFLVGAKAGISVLTGYTLRTVSDVVFDYSKPLEASGQALGNVITDADPNHGMDDVPDGSVVTAVDGQPVTDTTPAVIEGQYGTLTLHADGSYEYVLKPEFKDNPQYGVKDVFTYTVTAPNGSDQATAELEITLGRGDQSDAIEADAVVVVDVVPSAGAPANAIGSKTDFGVLKAGLGPILGADALTLKNSLKFDVGENTFHELTLFANGGGVAVASLYDLVIYRYDEKLGKYVEYHVQNGWLDIPLLGGVSSELSLGFTEGSYAVALRHVRGLSLLTGTTVGVKAGSEKVYDYNNPSTLEGEVSGDVNDNDDSQVIRVDGTKMGANGTLTVDGEYGTLEINADGSYTYTIKPVTAGEPLPYGKVDSFSYTLRHADGSTSVGALKVKVDVLHATDDVRGIEVPMEKLVVEQNSGDESWGSGIGKGQTKTAGTFEIHEGDQTTHINMHVSARVQGLGETTLTYKLIHIDENGVETVVYTDQAKGKGENAKLTLDITTDGLAAGSYRLDLSTSGVSATIVRLRFQGMKVTTTYHDEYVEKTLPDVSGNLYGNDLGIEELGSVTIEGKTMVVAGGIGGSGESLTLEGQYGTLTVYENGTYRYKPNGTGYGEDSFDYTLTSKIGTTSSATLTVTVSHDAPNGKILPNVTTDDGSPAISDDHGVQQSQASADDNSSTTAADALPDLSDLVSLPQEESLSWNGDVLADAAGSSAAVLPEPDTALYLADRLEDNDQDLGVLV</sequence>
<reference evidence="3 4" key="1">
    <citation type="submission" date="2024-07" db="EMBL/GenBank/DDBJ databases">
        <authorList>
            <person name="Ren Q."/>
        </authorList>
    </citation>
    <scope>NUCLEOTIDE SEQUENCE [LARGE SCALE GENOMIC DNA]</scope>
    <source>
        <strain evidence="3 4">REN37</strain>
    </source>
</reference>
<evidence type="ECO:0000313" key="4">
    <source>
        <dbReference type="Proteomes" id="UP001562065"/>
    </source>
</evidence>
<name>A0ABV4AJY3_9GAMM</name>
<evidence type="ECO:0000256" key="1">
    <source>
        <dbReference type="SAM" id="MobiDB-lite"/>
    </source>
</evidence>
<dbReference type="NCBIfam" id="NF033510">
    <property type="entry name" value="Ca_tandemer"/>
    <property type="match status" value="10"/>
</dbReference>
<feature type="compositionally biased region" description="Low complexity" evidence="1">
    <location>
        <begin position="592"/>
        <end position="602"/>
    </location>
</feature>
<dbReference type="PROSITE" id="PS50890">
    <property type="entry name" value="PUA"/>
    <property type="match status" value="1"/>
</dbReference>